<comment type="caution">
    <text evidence="2">The sequence shown here is derived from an EMBL/GenBank/DDBJ whole genome shotgun (WGS) entry which is preliminary data.</text>
</comment>
<dbReference type="RefSeq" id="WP_053435727.1">
    <property type="nucleotide sequence ID" value="NZ_LGUF01000007.1"/>
</dbReference>
<feature type="compositionally biased region" description="Polar residues" evidence="1">
    <location>
        <begin position="300"/>
        <end position="309"/>
    </location>
</feature>
<feature type="compositionally biased region" description="Basic and acidic residues" evidence="1">
    <location>
        <begin position="370"/>
        <end position="381"/>
    </location>
</feature>
<evidence type="ECO:0000256" key="1">
    <source>
        <dbReference type="SAM" id="MobiDB-lite"/>
    </source>
</evidence>
<name>A0A0M0GFZ0_SPOGL</name>
<evidence type="ECO:0008006" key="4">
    <source>
        <dbReference type="Google" id="ProtNLM"/>
    </source>
</evidence>
<feature type="region of interest" description="Disordered" evidence="1">
    <location>
        <begin position="533"/>
        <end position="572"/>
    </location>
</feature>
<feature type="compositionally biased region" description="Acidic residues" evidence="1">
    <location>
        <begin position="384"/>
        <end position="398"/>
    </location>
</feature>
<feature type="compositionally biased region" description="Basic and acidic residues" evidence="1">
    <location>
        <begin position="206"/>
        <end position="217"/>
    </location>
</feature>
<feature type="region of interest" description="Disordered" evidence="1">
    <location>
        <begin position="298"/>
        <end position="402"/>
    </location>
</feature>
<dbReference type="Proteomes" id="UP000037109">
    <property type="component" value="Unassembled WGS sequence"/>
</dbReference>
<evidence type="ECO:0000313" key="2">
    <source>
        <dbReference type="EMBL" id="KON88351.1"/>
    </source>
</evidence>
<keyword evidence="3" id="KW-1185">Reference proteome</keyword>
<gene>
    <name evidence="2" type="ORF">AF332_17100</name>
</gene>
<dbReference type="EMBL" id="LGUF01000007">
    <property type="protein sequence ID" value="KON88351.1"/>
    <property type="molecule type" value="Genomic_DNA"/>
</dbReference>
<sequence>MNNMNDAYNRIYGFHERIPSIEERNNKPDPLSFSQKDKFKGPLKNQKINTREQTSAPGNSSSKSGSKPFILPPPKIEAQQLIRRPRDSKKASKNKVPENKKMIEEKKNQKNEVNTNSSDKSWIDNKGKASYMLTPFSPRLSWSPTLPEESSAGRTQFYLKDISASEGAEEVFSNLELNDRQFVHDENPKENTPSIEESHPYSADYMADKRNGNSKELDNSSLLEQEFLLMLQGKESERSESSDTPVERLSFFENKLTSDAESESQDYLAAPTEEELPLVEKFFSMLYESSSEEVLRLSLNNHPPSQQDEVFSVMSDLYSEEEESSAEKHDSLDNYLMDEEESSAAKDINSDDNHGNTLDANEETSSFDSHQPDEKDQHLSQEDVYLETDESGLPEDNDSAPYKGEFSFLLEKAYSILEDLHPENNDFQGFQGYDDIEQSLKMQETFSNLLQKAHESKKKNKNMITESDENLKKVSDLLENFSRILNTDNEESSSALEDLGIADNELPSCELESDCQDSSCYSALGEKNAEFLGMNEEESSSREKFFSDLEDSSSHPESKYRDYVESSSECTESTSETTALEDAFDQKFCPDEPSEENPCHSTHTKKCLPKVLMPTVKVPVLVDKLNIEIDIFDTFPIHLPIKNITKLEWSIQTLETNVILPSDVIFLKGTLLADLEYVDNAAGGSLHTIKIPVKWDKTADADWLYPPEMPITSFQKEYSFKTDDGQGISSHYEAAQYFSEKIEAQLQSIHFVWHNDIIENEKSEVDIQGRAILEIDLLQKQYVDLNLA</sequence>
<feature type="compositionally biased region" description="Low complexity" evidence="1">
    <location>
        <begin position="55"/>
        <end position="68"/>
    </location>
</feature>
<dbReference type="STRING" id="1459.AF332_17100"/>
<feature type="compositionally biased region" description="Polar residues" evidence="1">
    <location>
        <begin position="355"/>
        <end position="369"/>
    </location>
</feature>
<feature type="region of interest" description="Disordered" evidence="1">
    <location>
        <begin position="184"/>
        <end position="217"/>
    </location>
</feature>
<feature type="compositionally biased region" description="Basic and acidic residues" evidence="1">
    <location>
        <begin position="539"/>
        <end position="564"/>
    </location>
</feature>
<evidence type="ECO:0000313" key="3">
    <source>
        <dbReference type="Proteomes" id="UP000037109"/>
    </source>
</evidence>
<feature type="compositionally biased region" description="Basic and acidic residues" evidence="1">
    <location>
        <begin position="84"/>
        <end position="110"/>
    </location>
</feature>
<dbReference type="AlphaFoldDB" id="A0A0M0GFZ0"/>
<accession>A0A0M0GFZ0</accession>
<organism evidence="2 3">
    <name type="scientific">Sporosarcina globispora</name>
    <name type="common">Bacillus globisporus</name>
    <dbReference type="NCBI Taxonomy" id="1459"/>
    <lineage>
        <taxon>Bacteria</taxon>
        <taxon>Bacillati</taxon>
        <taxon>Bacillota</taxon>
        <taxon>Bacilli</taxon>
        <taxon>Bacillales</taxon>
        <taxon>Caryophanaceae</taxon>
        <taxon>Sporosarcina</taxon>
    </lineage>
</organism>
<feature type="compositionally biased region" description="Basic and acidic residues" evidence="1">
    <location>
        <begin position="16"/>
        <end position="27"/>
    </location>
</feature>
<reference evidence="3" key="1">
    <citation type="submission" date="2015-07" db="EMBL/GenBank/DDBJ databases">
        <title>Fjat-10036 dsm4.</title>
        <authorList>
            <person name="Liu B."/>
            <person name="Wang J."/>
            <person name="Zhu Y."/>
            <person name="Liu G."/>
            <person name="Chen Q."/>
            <person name="Chen Z."/>
            <person name="Lan J."/>
            <person name="Che J."/>
            <person name="Ge C."/>
            <person name="Shi H."/>
            <person name="Pan Z."/>
            <person name="Liu X."/>
        </authorList>
    </citation>
    <scope>NUCLEOTIDE SEQUENCE [LARGE SCALE GENOMIC DNA]</scope>
    <source>
        <strain evidence="3">DSM 4</strain>
    </source>
</reference>
<proteinExistence type="predicted"/>
<feature type="region of interest" description="Disordered" evidence="1">
    <location>
        <begin position="16"/>
        <end position="124"/>
    </location>
</feature>
<protein>
    <recommendedName>
        <fullName evidence="4">DUF3794 domain-containing protein</fullName>
    </recommendedName>
</protein>
<dbReference type="PATRIC" id="fig|1459.3.peg.3747"/>
<feature type="compositionally biased region" description="Polar residues" evidence="1">
    <location>
        <begin position="111"/>
        <end position="120"/>
    </location>
</feature>